<comment type="caution">
    <text evidence="5">The sequence shown here is derived from an EMBL/GenBank/DDBJ whole genome shotgun (WGS) entry which is preliminary data.</text>
</comment>
<dbReference type="Proteomes" id="UP000274097">
    <property type="component" value="Unassembled WGS sequence"/>
</dbReference>
<keyword evidence="1" id="KW-0805">Transcription regulation</keyword>
<keyword evidence="3" id="KW-0804">Transcription</keyword>
<dbReference type="GO" id="GO:0003700">
    <property type="term" value="F:DNA-binding transcription factor activity"/>
    <property type="evidence" value="ECO:0007669"/>
    <property type="project" value="InterPro"/>
</dbReference>
<dbReference type="RefSeq" id="WP_120641119.1">
    <property type="nucleotide sequence ID" value="NZ_RAQU01000344.1"/>
</dbReference>
<gene>
    <name evidence="5" type="ORF">D6Z83_26730</name>
    <name evidence="6" type="ORF">EBE87_27875</name>
</gene>
<evidence type="ECO:0000256" key="2">
    <source>
        <dbReference type="ARBA" id="ARBA00023125"/>
    </source>
</evidence>
<dbReference type="PROSITE" id="PS00041">
    <property type="entry name" value="HTH_ARAC_FAMILY_1"/>
    <property type="match status" value="1"/>
</dbReference>
<dbReference type="EMBL" id="RFLX01000109">
    <property type="protein sequence ID" value="RMI14526.1"/>
    <property type="molecule type" value="Genomic_DNA"/>
</dbReference>
<dbReference type="Proteomes" id="UP000278036">
    <property type="component" value="Unassembled WGS sequence"/>
</dbReference>
<organism evidence="5 8">
    <name type="scientific">Teichococcus wenyumeiae</name>
    <dbReference type="NCBI Taxonomy" id="2478470"/>
    <lineage>
        <taxon>Bacteria</taxon>
        <taxon>Pseudomonadati</taxon>
        <taxon>Pseudomonadota</taxon>
        <taxon>Alphaproteobacteria</taxon>
        <taxon>Acetobacterales</taxon>
        <taxon>Roseomonadaceae</taxon>
        <taxon>Roseomonas</taxon>
    </lineage>
</organism>
<dbReference type="InterPro" id="IPR009057">
    <property type="entry name" value="Homeodomain-like_sf"/>
</dbReference>
<dbReference type="Pfam" id="PF12852">
    <property type="entry name" value="Cupin_6"/>
    <property type="match status" value="1"/>
</dbReference>
<evidence type="ECO:0000313" key="6">
    <source>
        <dbReference type="EMBL" id="RMI14526.1"/>
    </source>
</evidence>
<dbReference type="InterPro" id="IPR032783">
    <property type="entry name" value="AraC_lig"/>
</dbReference>
<dbReference type="InParanoid" id="A0A3A9J1L6"/>
<dbReference type="PROSITE" id="PS01124">
    <property type="entry name" value="HTH_ARAC_FAMILY_2"/>
    <property type="match status" value="1"/>
</dbReference>
<dbReference type="InterPro" id="IPR050204">
    <property type="entry name" value="AraC_XylS_family_regulators"/>
</dbReference>
<evidence type="ECO:0000256" key="3">
    <source>
        <dbReference type="ARBA" id="ARBA00023163"/>
    </source>
</evidence>
<keyword evidence="2" id="KW-0238">DNA-binding</keyword>
<dbReference type="PANTHER" id="PTHR46796:SF7">
    <property type="entry name" value="ARAC FAMILY TRANSCRIPTIONAL REGULATOR"/>
    <property type="match status" value="1"/>
</dbReference>
<reference evidence="5 8" key="1">
    <citation type="submission" date="2018-09" db="EMBL/GenBank/DDBJ databases">
        <title>Roseomonas sp. nov., isolated from feces of Tibetan antelopes in the Qinghai-Tibet plateau, China.</title>
        <authorList>
            <person name="Tian Z."/>
        </authorList>
    </citation>
    <scope>NUCLEOTIDE SEQUENCE [LARGE SCALE GENOMIC DNA]</scope>
    <source>
        <strain evidence="6 7">Z23</strain>
        <strain evidence="5 8">Z24</strain>
    </source>
</reference>
<dbReference type="InterPro" id="IPR018062">
    <property type="entry name" value="HTH_AraC-typ_CS"/>
</dbReference>
<evidence type="ECO:0000313" key="8">
    <source>
        <dbReference type="Proteomes" id="UP000278036"/>
    </source>
</evidence>
<dbReference type="OrthoDB" id="9802263at2"/>
<name>A0A3A9J1L6_9PROT</name>
<dbReference type="PANTHER" id="PTHR46796">
    <property type="entry name" value="HTH-TYPE TRANSCRIPTIONAL ACTIVATOR RHAS-RELATED"/>
    <property type="match status" value="1"/>
</dbReference>
<evidence type="ECO:0000259" key="4">
    <source>
        <dbReference type="PROSITE" id="PS01124"/>
    </source>
</evidence>
<evidence type="ECO:0000313" key="5">
    <source>
        <dbReference type="EMBL" id="RKK01107.1"/>
    </source>
</evidence>
<dbReference type="Gene3D" id="1.10.10.60">
    <property type="entry name" value="Homeodomain-like"/>
    <property type="match status" value="2"/>
</dbReference>
<sequence>MIYAQGAMILSPSSKDAVDPLSELLAVLGVRSIRCTRLEAAGDWSLAFPAQARLKFVAVRRGRCCVLLPGQSAFALATGDVFLVGHSPYTVASSPGVDPVDGMALYAGSDQDVVCLGGHETVMLGGGVAFSSEEAGFLLEALPGFMHVAAGAPSASAVRSILDLMENEVGQSRPGNALITARLAEVLLVEAIRAHIADHGEESCGWIGGLADRRIGKALCLMHGNIAFPWTVGALAAQVGMSRSAFAALFTRRVGRPPLDYLAGWRMTLSRHLLLRNEADVASVAAQVGYASPSAFGHAFKRSFGHSPRKG</sequence>
<dbReference type="SUPFAM" id="SSF46689">
    <property type="entry name" value="Homeodomain-like"/>
    <property type="match status" value="2"/>
</dbReference>
<dbReference type="FunCoup" id="A0A3A9J1L6">
    <property type="interactions" value="112"/>
</dbReference>
<dbReference type="InterPro" id="IPR018060">
    <property type="entry name" value="HTH_AraC"/>
</dbReference>
<keyword evidence="7" id="KW-1185">Reference proteome</keyword>
<evidence type="ECO:0000256" key="1">
    <source>
        <dbReference type="ARBA" id="ARBA00023015"/>
    </source>
</evidence>
<dbReference type="SMART" id="SM00342">
    <property type="entry name" value="HTH_ARAC"/>
    <property type="match status" value="1"/>
</dbReference>
<feature type="domain" description="HTH araC/xylS-type" evidence="4">
    <location>
        <begin position="216"/>
        <end position="311"/>
    </location>
</feature>
<protein>
    <submittedName>
        <fullName evidence="5">AraC family transcriptional regulator</fullName>
    </submittedName>
    <submittedName>
        <fullName evidence="6">Helix-turn-helix domain-containing protein</fullName>
    </submittedName>
</protein>
<accession>A0A3A9J1L6</accession>
<dbReference type="Pfam" id="PF12833">
    <property type="entry name" value="HTH_18"/>
    <property type="match status" value="1"/>
</dbReference>
<dbReference type="GO" id="GO:0043565">
    <property type="term" value="F:sequence-specific DNA binding"/>
    <property type="evidence" value="ECO:0007669"/>
    <property type="project" value="InterPro"/>
</dbReference>
<dbReference type="EMBL" id="RAQU01000344">
    <property type="protein sequence ID" value="RKK01107.1"/>
    <property type="molecule type" value="Genomic_DNA"/>
</dbReference>
<dbReference type="AlphaFoldDB" id="A0A3A9J1L6"/>
<proteinExistence type="predicted"/>
<evidence type="ECO:0000313" key="7">
    <source>
        <dbReference type="Proteomes" id="UP000274097"/>
    </source>
</evidence>